<reference evidence="1 2" key="1">
    <citation type="submission" date="2018-03" db="EMBL/GenBank/DDBJ databases">
        <title>Cross-interface Injection: A General Nanoliter Liquid Handling Method Applied to Single Cells Genome Amplification Automated Nanoliter Liquid Handling Applied to Single Cell Multiple Displacement Amplification.</title>
        <authorList>
            <person name="Yun J."/>
            <person name="Xu P."/>
            <person name="Xu J."/>
            <person name="Dai X."/>
            <person name="Wang Y."/>
            <person name="Zheng X."/>
            <person name="Cao C."/>
            <person name="Yi Q."/>
            <person name="Zhu Y."/>
            <person name="Wang L."/>
            <person name="Dong Z."/>
            <person name="Huang Y."/>
            <person name="Huang L."/>
            <person name="Du W."/>
        </authorList>
    </citation>
    <scope>NUCLEOTIDE SEQUENCE [LARGE SCALE GENOMIC DNA]</scope>
    <source>
        <strain evidence="1 2">Z-D1-2</strain>
    </source>
</reference>
<evidence type="ECO:0000313" key="1">
    <source>
        <dbReference type="EMBL" id="PTB96336.1"/>
    </source>
</evidence>
<dbReference type="EMBL" id="PYVU01000055">
    <property type="protein sequence ID" value="PTB96336.1"/>
    <property type="molecule type" value="Genomic_DNA"/>
</dbReference>
<organism evidence="1 2">
    <name type="scientific">Marivirga lumbricoides</name>
    <dbReference type="NCBI Taxonomy" id="1046115"/>
    <lineage>
        <taxon>Bacteria</taxon>
        <taxon>Pseudomonadati</taxon>
        <taxon>Bacteroidota</taxon>
        <taxon>Cytophagia</taxon>
        <taxon>Cytophagales</taxon>
        <taxon>Marivirgaceae</taxon>
        <taxon>Marivirga</taxon>
    </lineage>
</organism>
<proteinExistence type="predicted"/>
<sequence length="84" mass="9598">MSGDQLKIKLKGFNVSKSDFEEKYKVQLSDIEWGIIVKKINASWEEHIQEVRLLAFKHIRSAMNDIGYAPALEGKDISFKPSDS</sequence>
<protein>
    <submittedName>
        <fullName evidence="1">Uncharacterized protein</fullName>
    </submittedName>
</protein>
<accession>A0A2T4DRC5</accession>
<name>A0A2T4DRC5_9BACT</name>
<gene>
    <name evidence="1" type="ORF">C9994_07770</name>
</gene>
<comment type="caution">
    <text evidence="1">The sequence shown here is derived from an EMBL/GenBank/DDBJ whole genome shotgun (WGS) entry which is preliminary data.</text>
</comment>
<evidence type="ECO:0000313" key="2">
    <source>
        <dbReference type="Proteomes" id="UP000240608"/>
    </source>
</evidence>
<dbReference type="Proteomes" id="UP000240608">
    <property type="component" value="Unassembled WGS sequence"/>
</dbReference>
<dbReference type="AlphaFoldDB" id="A0A2T4DRC5"/>